<protein>
    <submittedName>
        <fullName evidence="2">DUF5631 domain-containing protein</fullName>
    </submittedName>
</protein>
<accession>A0ABM9M3H5</accession>
<evidence type="ECO:0000313" key="3">
    <source>
        <dbReference type="Proteomes" id="UP001190465"/>
    </source>
</evidence>
<dbReference type="RefSeq" id="WP_308479542.1">
    <property type="nucleotide sequence ID" value="NZ_OY726397.1"/>
</dbReference>
<dbReference type="Pfam" id="PF18645">
    <property type="entry name" value="DUF5631"/>
    <property type="match status" value="1"/>
</dbReference>
<reference evidence="2 3" key="1">
    <citation type="submission" date="2023-08" db="EMBL/GenBank/DDBJ databases">
        <authorList>
            <person name="Folkvardsen B D."/>
            <person name="Norman A."/>
        </authorList>
    </citation>
    <scope>NUCLEOTIDE SEQUENCE [LARGE SCALE GENOMIC DNA]</scope>
    <source>
        <strain evidence="2 3">Mu0053</strain>
    </source>
</reference>
<dbReference type="Proteomes" id="UP001190465">
    <property type="component" value="Chromosome"/>
</dbReference>
<keyword evidence="3" id="KW-1185">Reference proteome</keyword>
<gene>
    <name evidence="2" type="ORF">MU0053_004234</name>
</gene>
<dbReference type="InterPro" id="IPR040833">
    <property type="entry name" value="DUF5631"/>
</dbReference>
<evidence type="ECO:0000313" key="2">
    <source>
        <dbReference type="EMBL" id="CAJ1509587.1"/>
    </source>
</evidence>
<proteinExistence type="predicted"/>
<name>A0ABM9M3H5_9MYCO</name>
<sequence length="72" mass="7880">MSIRSATSDVDVINWDLTQATNWRNGLRRLAHTLAEAGVAGTGILDTEAGSWNERAPIASARLSVRPCFRVR</sequence>
<organism evidence="2 3">
    <name type="scientific">[Mycobacterium] burgundiense</name>
    <dbReference type="NCBI Taxonomy" id="3064286"/>
    <lineage>
        <taxon>Bacteria</taxon>
        <taxon>Bacillati</taxon>
        <taxon>Actinomycetota</taxon>
        <taxon>Actinomycetes</taxon>
        <taxon>Mycobacteriales</taxon>
        <taxon>Mycobacteriaceae</taxon>
        <taxon>Mycolicibacterium</taxon>
    </lineage>
</organism>
<dbReference type="EMBL" id="OY726397">
    <property type="protein sequence ID" value="CAJ1509587.1"/>
    <property type="molecule type" value="Genomic_DNA"/>
</dbReference>
<evidence type="ECO:0000259" key="1">
    <source>
        <dbReference type="Pfam" id="PF18645"/>
    </source>
</evidence>
<feature type="domain" description="DUF5631" evidence="1">
    <location>
        <begin position="11"/>
        <end position="52"/>
    </location>
</feature>